<dbReference type="PROSITE" id="PS00350">
    <property type="entry name" value="MADS_BOX_1"/>
    <property type="match status" value="1"/>
</dbReference>
<dbReference type="InterPro" id="IPR050142">
    <property type="entry name" value="MADS-box/MEF2_TF"/>
</dbReference>
<evidence type="ECO:0000256" key="5">
    <source>
        <dbReference type="ARBA" id="ARBA00023242"/>
    </source>
</evidence>
<comment type="subcellular location">
    <subcellularLocation>
        <location evidence="1">Nucleus</location>
    </subcellularLocation>
</comment>
<dbReference type="CDD" id="cd00265">
    <property type="entry name" value="MADS_MEF2_like"/>
    <property type="match status" value="1"/>
</dbReference>
<dbReference type="PROSITE" id="PS51297">
    <property type="entry name" value="K_BOX"/>
    <property type="match status" value="1"/>
</dbReference>
<dbReference type="SMART" id="SM00432">
    <property type="entry name" value="MADS"/>
    <property type="match status" value="1"/>
</dbReference>
<dbReference type="GO" id="GO:0003700">
    <property type="term" value="F:DNA-binding transcription factor activity"/>
    <property type="evidence" value="ECO:0007669"/>
    <property type="project" value="InterPro"/>
</dbReference>
<feature type="domain" description="K-box" evidence="7">
    <location>
        <begin position="84"/>
        <end position="170"/>
    </location>
</feature>
<dbReference type="InterPro" id="IPR033896">
    <property type="entry name" value="MEF2-like_N"/>
</dbReference>
<sequence length="211" mass="24777">MGRGKIDIKRIENPTNRQVTFSKRKNGILKKAKEITVLCDAKVALLIISSSGKIIDYCSPNTNLIDMLAQFQSSSGKRLWDAKHEYLNSEIERIRKENDTMQIKLRHPKGEDILNLSYKDCMCIEEALEDGLEKVRSKRIEKFKIHKQKEQELEEENRHLFNILHQQQMIMEGNARGMENVYRHEVKDDYPPQMPFAFRVLPSHPNLQERK</sequence>
<dbReference type="GO" id="GO:0005634">
    <property type="term" value="C:nucleus"/>
    <property type="evidence" value="ECO:0007669"/>
    <property type="project" value="UniProtKB-SubCell"/>
</dbReference>
<feature type="domain" description="MADS-box" evidence="6">
    <location>
        <begin position="1"/>
        <end position="61"/>
    </location>
</feature>
<evidence type="ECO:0000256" key="4">
    <source>
        <dbReference type="ARBA" id="ARBA00023163"/>
    </source>
</evidence>
<evidence type="ECO:0000256" key="2">
    <source>
        <dbReference type="ARBA" id="ARBA00023015"/>
    </source>
</evidence>
<dbReference type="InterPro" id="IPR036879">
    <property type="entry name" value="TF_MADSbox_sf"/>
</dbReference>
<dbReference type="PROSITE" id="PS50066">
    <property type="entry name" value="MADS_BOX_2"/>
    <property type="match status" value="1"/>
</dbReference>
<keyword evidence="5" id="KW-0539">Nucleus</keyword>
<protein>
    <submittedName>
        <fullName evidence="8">PISTILLATA-like protein</fullName>
    </submittedName>
</protein>
<dbReference type="Gene3D" id="3.40.1810.10">
    <property type="entry name" value="Transcription factor, MADS-box"/>
    <property type="match status" value="1"/>
</dbReference>
<evidence type="ECO:0000259" key="6">
    <source>
        <dbReference type="PROSITE" id="PS50066"/>
    </source>
</evidence>
<dbReference type="PRINTS" id="PR00404">
    <property type="entry name" value="MADSDOMAIN"/>
</dbReference>
<dbReference type="AlphaFoldDB" id="D3XL49"/>
<dbReference type="SUPFAM" id="SSF55455">
    <property type="entry name" value="SRF-like"/>
    <property type="match status" value="1"/>
</dbReference>
<dbReference type="GO" id="GO:0046983">
    <property type="term" value="F:protein dimerization activity"/>
    <property type="evidence" value="ECO:0007669"/>
    <property type="project" value="InterPro"/>
</dbReference>
<evidence type="ECO:0000259" key="7">
    <source>
        <dbReference type="PROSITE" id="PS51297"/>
    </source>
</evidence>
<name>D3XL49_PACTE</name>
<evidence type="ECO:0000313" key="8">
    <source>
        <dbReference type="EMBL" id="ADC79701.1"/>
    </source>
</evidence>
<evidence type="ECO:0000256" key="1">
    <source>
        <dbReference type="ARBA" id="ARBA00004123"/>
    </source>
</evidence>
<gene>
    <name evidence="8" type="primary">PI</name>
</gene>
<organism evidence="8">
    <name type="scientific">Pachysandra terminalis</name>
    <name type="common">Carpet box</name>
    <dbReference type="NCBI Taxonomy" id="74825"/>
    <lineage>
        <taxon>Eukaryota</taxon>
        <taxon>Viridiplantae</taxon>
        <taxon>Streptophyta</taxon>
        <taxon>Embryophyta</taxon>
        <taxon>Tracheophyta</taxon>
        <taxon>Spermatophyta</taxon>
        <taxon>Magnoliopsida</taxon>
        <taxon>Buxales</taxon>
        <taxon>Buxaceae</taxon>
        <taxon>Pachysandra</taxon>
    </lineage>
</organism>
<dbReference type="PANTHER" id="PTHR48019">
    <property type="entry name" value="SERUM RESPONSE FACTOR HOMOLOG"/>
    <property type="match status" value="1"/>
</dbReference>
<accession>D3XL49</accession>
<proteinExistence type="evidence at transcript level"/>
<keyword evidence="4" id="KW-0804">Transcription</keyword>
<dbReference type="InterPro" id="IPR002100">
    <property type="entry name" value="TF_MADSbox"/>
</dbReference>
<dbReference type="Pfam" id="PF01486">
    <property type="entry name" value="K-box"/>
    <property type="match status" value="1"/>
</dbReference>
<dbReference type="InterPro" id="IPR002487">
    <property type="entry name" value="TF_Kbox"/>
</dbReference>
<evidence type="ECO:0000256" key="3">
    <source>
        <dbReference type="ARBA" id="ARBA00023125"/>
    </source>
</evidence>
<dbReference type="EMBL" id="GU357455">
    <property type="protein sequence ID" value="ADC79701.1"/>
    <property type="molecule type" value="mRNA"/>
</dbReference>
<keyword evidence="2" id="KW-0805">Transcription regulation</keyword>
<dbReference type="GO" id="GO:0000977">
    <property type="term" value="F:RNA polymerase II transcription regulatory region sequence-specific DNA binding"/>
    <property type="evidence" value="ECO:0007669"/>
    <property type="project" value="InterPro"/>
</dbReference>
<dbReference type="Pfam" id="PF00319">
    <property type="entry name" value="SRF-TF"/>
    <property type="match status" value="1"/>
</dbReference>
<dbReference type="GO" id="GO:0045944">
    <property type="term" value="P:positive regulation of transcription by RNA polymerase II"/>
    <property type="evidence" value="ECO:0007669"/>
    <property type="project" value="InterPro"/>
</dbReference>
<keyword evidence="3" id="KW-0238">DNA-binding</keyword>
<reference evidence="8" key="1">
    <citation type="journal article" date="2010" name="Mol. Biol. Evol.">
        <title>Interactions among proteins of floral MADS-box genes in basal eudicots: implications for evolution of the regulatory network for flower development.</title>
        <authorList>
            <person name="Liu C."/>
            <person name="Zhang J."/>
            <person name="Zhang N."/>
            <person name="Shan H."/>
            <person name="Su K."/>
            <person name="Zhang J."/>
            <person name="Meng Z."/>
            <person name="Kong H."/>
            <person name="Chen Z."/>
        </authorList>
    </citation>
    <scope>NUCLEOTIDE SEQUENCE</scope>
    <source>
        <tissue evidence="8">Flower</tissue>
    </source>
</reference>